<evidence type="ECO:0000256" key="5">
    <source>
        <dbReference type="ARBA" id="ARBA00030436"/>
    </source>
</evidence>
<dbReference type="GO" id="GO:0006351">
    <property type="term" value="P:DNA-templated transcription"/>
    <property type="evidence" value="ECO:0007669"/>
    <property type="project" value="InterPro"/>
</dbReference>
<protein>
    <recommendedName>
        <fullName evidence="2">RNA-directed RNA polymerase L</fullName>
        <ecNumber evidence="1">2.7.7.48</ecNumber>
    </recommendedName>
    <alternativeName>
        <fullName evidence="4">Large structural protein</fullName>
    </alternativeName>
    <alternativeName>
        <fullName evidence="6">Replicase</fullName>
    </alternativeName>
    <alternativeName>
        <fullName evidence="5">Transcriptase</fullName>
    </alternativeName>
</protein>
<dbReference type="InterPro" id="IPR007322">
    <property type="entry name" value="RNA_pol_bunyavir"/>
</dbReference>
<feature type="domain" description="RdRp catalytic" evidence="7">
    <location>
        <begin position="944"/>
        <end position="1181"/>
    </location>
</feature>
<dbReference type="EC" id="2.7.7.48" evidence="1"/>
<evidence type="ECO:0000256" key="3">
    <source>
        <dbReference type="ARBA" id="ARBA00022679"/>
    </source>
</evidence>
<reference evidence="8" key="1">
    <citation type="submission" date="2016-11" db="EMBL/GenBank/DDBJ databases">
        <title>Genomes of viruses from bees in Seattle area.</title>
        <authorList>
            <person name="Greninger A.L."/>
            <person name="Makhsous N."/>
            <person name="Shean R."/>
            <person name="Jerome K."/>
            <person name="Peterman W."/>
        </authorList>
    </citation>
    <scope>NUCLEOTIDE SEQUENCE</scope>
    <source>
        <strain evidence="8">UWV1</strain>
    </source>
</reference>
<dbReference type="Pfam" id="PF04196">
    <property type="entry name" value="Bunya_RdRp"/>
    <property type="match status" value="1"/>
</dbReference>
<dbReference type="GO" id="GO:0039694">
    <property type="term" value="P:viral RNA genome replication"/>
    <property type="evidence" value="ECO:0007669"/>
    <property type="project" value="InterPro"/>
</dbReference>
<keyword evidence="8" id="KW-0548">Nucleotidyltransferase</keyword>
<keyword evidence="3" id="KW-0808">Transferase</keyword>
<name>A0A1V0PLI4_9VIRU</name>
<sequence>MLRWHKRYRIRSRAYNILRTRNISFSLGARREKGIHIQETKNQLINVNKPLVQVHVDNEEVNLEYYSIYEKMRLQILVGGQVDKVNIRNIAKLPHEWLCLYLFGGESTTALQEYKIWDEVIRGKSTPDFHQIYTDQLVVLEVKTTRMDSGSSYVPALNQYKSILSVCKLPVHLFALCVCPTSAHWTSGLELSDEQIENCGWIVKMAQEIQDQVKSLGHKFWSIEGDDLKCVVIPEVPKIKSSQNKLLITDEMREFWQSQSGDVNFSQVLVDHIKEFEPIANRRNRDEKFLKLLYTDANMQPDPMRTLKLGFTIASREHRLKFPSGLAIENAILNELFSQFLDRLPEYASTPSPRIHLYLRRPLRDYLRLSLEDSLHGLWGGLIAAEKDHFFRSGIKKYDRKRDLTYKDRSSRISVDELFLDEIREKVRIRTIAKDNLRLIPSDLPLDTFSRIFFSTPNTIVQEPSSELINGEKVEMPYQREYWFQHLRFWQRVVEELNVGRYSSKGVWNRFYVQRVTPYNAWLFTHGTGQDSHQFWFCIWHTLDVVHSDHDIQPIGGGWYATRVVQSIKVDKISQHLNLLERMVSLRHYWASVFSQNNTRSQRHFSTSLLIALDGKQATIDLLSLFRYVYMEKCKEKGHRNVAKIWTKMPTVLRTPIQSWVAKRMIEQCLTDNEAPQIEVSENYSEMLNFKSLTSWVDGLPINGFSTILSLSYMHYATSHPVSTGLHGRVSIMAKLISEEEKVPAIKEKIGWSSPLIKELGPHEFSVNFMVKLGKFASKALKARYSTWKEFYDQYELRLLTWKLSDFATFKKSTSVDSDDPADRNYCFEEIFKLKKRIQLNSREEINYSPYQELDKLVEEQHTNPKSRNVSIFVKDQQTGVREIFVLTMNLRILVKSLEILARLINYALPNETLSLPKRKSDLVYSHALSSQSRKIELIKSLPAEKKYKILELRFSSSSDAKAWCQQFCMPAFGCFYESLLKEAFGEDSQKLRDYMMFVFNQITQKHIHVDSRVKSWFKSNPDVESSDPTFNKLKEMYTTGVGLYPDGGIINESNMMQGIPHETSSCLHASYLLLATNSLKFLVMALRARTGDTKVEIKEEEASTLDTDLKMNNTLKGLKLGEVTITNMVSSDDSGILFTLPVALELSEDGEVCEEAATSVESLREILSRFGLAIEECKRLFSAQVSYEKSTIFAETPVYEFNSKFYVGTSVNTAEIKFACSQFTIGYHSSIRERISEAMSSLSTCLSEGMRQDQLMIIQLCLRRMHHRFLYVDWWRDRVHDQLNNLCCPAIGTLPLVEKGLIGFFNSESITEYAAIRKSRFLNALILSNRKSGWGFEESFSLYLKLNTKYSKLKLEYGLDREVLANEVAQIEDGPIKFLLRSLPEDMLIRLKLMTPGAKVSLSFVNLAKIHMSSCYAATTRCISTGLTQGKLTLTECIGNVEDQLSEMPIVTWPVNPTIQRIVEILDNSYEISLNYEQARLLQEIPLYFKDDKSNVSCRQQILDGWRFGFSHERLETLLRATEVYGIFDESFEITLQNSNYDIFEVESLLYKLELGYRSVRFLGFKPPAKGLSNVYSTFLLSNWTRTSSRRIQTDVFRKPDPTPLKDSSLSRHISRLKQVSAFYTGGWKMGKIKRVMRELVMNEFNTWTGTIGEGPIYLAELMTSTSRSSPATFFDIRRLKFQGSKSFFITPNHLFQRHRGFWYLITDRCGEWEVLREHSAPRKIIEGLKQGIASVDDFTVSTASLRTVLDNDKGLCLRCNGWNSENIKKLPKEIRIKRYEEDTFILEPEGFNINDYIRHLPKEYRTEFCVDLTKEVLGLSTNLNDFAFWEEMSRCLDQEELSQEEKNLIKYSLMKAQEVIVAKDSQFIPEDEQIKSVEGISDATLDLEKLLAEMAEAAAKSTEEMMSELGDGYEDTKARDYLTMPGMEGDEIDNIVDYLGVIEELETLPTGPLAEVVKDDIWSQVRERYTSSLERRRKITKLGRTRYDSLFNKNSAPFYVHAELRGMQIDPFKEYESRLLTIVTLPINHLLQTGLFAFL</sequence>
<dbReference type="InterPro" id="IPR007099">
    <property type="entry name" value="RNA-dir_pol_NSvirus"/>
</dbReference>
<dbReference type="GO" id="GO:0003968">
    <property type="term" value="F:RNA-directed RNA polymerase activity"/>
    <property type="evidence" value="ECO:0007669"/>
    <property type="project" value="UniProtKB-KW"/>
</dbReference>
<keyword evidence="8" id="KW-0696">RNA-directed RNA polymerase</keyword>
<proteinExistence type="predicted"/>
<evidence type="ECO:0000256" key="2">
    <source>
        <dbReference type="ARBA" id="ARBA00018602"/>
    </source>
</evidence>
<dbReference type="PROSITE" id="PS50525">
    <property type="entry name" value="RDRP_SSRNA_NEG_SEG"/>
    <property type="match status" value="1"/>
</dbReference>
<accession>A0A1V0PLI4</accession>
<evidence type="ECO:0000256" key="6">
    <source>
        <dbReference type="ARBA" id="ARBA00031012"/>
    </source>
</evidence>
<organism evidence="8">
    <name type="scientific">Duke bunyavirus</name>
    <dbReference type="NCBI Taxonomy" id="1973453"/>
    <lineage>
        <taxon>Viruses</taxon>
        <taxon>Riboviria</taxon>
        <taxon>Orthornavirae</taxon>
        <taxon>Negarnaviricota</taxon>
        <taxon>Polyploviricotina</taxon>
        <taxon>Bunyaviricetes</taxon>
        <taxon>Elliovirales</taxon>
        <taxon>Peribunyaviridae</taxon>
    </lineage>
</organism>
<dbReference type="EMBL" id="KY094605">
    <property type="protein sequence ID" value="ARE30258.1"/>
    <property type="molecule type" value="Viral_cRNA"/>
</dbReference>
<evidence type="ECO:0000313" key="8">
    <source>
        <dbReference type="EMBL" id="ARE30258.1"/>
    </source>
</evidence>
<evidence type="ECO:0000256" key="4">
    <source>
        <dbReference type="ARBA" id="ARBA00030285"/>
    </source>
</evidence>
<evidence type="ECO:0000256" key="1">
    <source>
        <dbReference type="ARBA" id="ARBA00012494"/>
    </source>
</evidence>
<evidence type="ECO:0000259" key="7">
    <source>
        <dbReference type="PROSITE" id="PS50525"/>
    </source>
</evidence>